<accession>A0A285NI89</accession>
<keyword evidence="3" id="KW-1185">Reference proteome</keyword>
<name>A0A285NI89_9HYPH</name>
<feature type="domain" description="BioF2-like acetyltransferase" evidence="1">
    <location>
        <begin position="191"/>
        <end position="343"/>
    </location>
</feature>
<dbReference type="GO" id="GO:0016740">
    <property type="term" value="F:transferase activity"/>
    <property type="evidence" value="ECO:0007669"/>
    <property type="project" value="UniProtKB-KW"/>
</dbReference>
<evidence type="ECO:0000313" key="2">
    <source>
        <dbReference type="EMBL" id="SNZ07371.1"/>
    </source>
</evidence>
<protein>
    <submittedName>
        <fullName evidence="2">Acetyltransferase involved in cellulose biosynthesis, CelD/BcsL family</fullName>
    </submittedName>
</protein>
<dbReference type="RefSeq" id="WP_097152162.1">
    <property type="nucleotide sequence ID" value="NZ_OBEL01000001.1"/>
</dbReference>
<dbReference type="EMBL" id="OBEL01000001">
    <property type="protein sequence ID" value="SNZ07371.1"/>
    <property type="molecule type" value="Genomic_DNA"/>
</dbReference>
<dbReference type="Proteomes" id="UP000219439">
    <property type="component" value="Unassembled WGS sequence"/>
</dbReference>
<organism evidence="2 3">
    <name type="scientific">Cohaesibacter gelatinilyticus</name>
    <dbReference type="NCBI Taxonomy" id="372072"/>
    <lineage>
        <taxon>Bacteria</taxon>
        <taxon>Pseudomonadati</taxon>
        <taxon>Pseudomonadota</taxon>
        <taxon>Alphaproteobacteria</taxon>
        <taxon>Hyphomicrobiales</taxon>
        <taxon>Cohaesibacteraceae</taxon>
    </lineage>
</organism>
<keyword evidence="2" id="KW-0808">Transferase</keyword>
<evidence type="ECO:0000259" key="1">
    <source>
        <dbReference type="Pfam" id="PF13480"/>
    </source>
</evidence>
<dbReference type="SUPFAM" id="SSF55729">
    <property type="entry name" value="Acyl-CoA N-acyltransferases (Nat)"/>
    <property type="match status" value="1"/>
</dbReference>
<dbReference type="Gene3D" id="3.40.630.30">
    <property type="match status" value="1"/>
</dbReference>
<dbReference type="OrthoDB" id="8193702at2"/>
<dbReference type="InterPro" id="IPR038740">
    <property type="entry name" value="BioF2-like_GNAT_dom"/>
</dbReference>
<gene>
    <name evidence="2" type="ORF">SAMN06265368_0890</name>
</gene>
<sequence>MLATPDLPIKTFSVSGGLQLKTWGDLKACQNDWLNLETNGAVGPTFQRHAWQKSWFETLGASQKARPFIVIGYRENIPVMVLPFAIICNKGLNRLVWSGGKHSNFNFGLFSEQVADTLHSEQKRSGLEQAVLDVLTTSNVDLIQLSANPEHWDGFPHVIGSKAINAGMTPAFGLDLTPGFDQLFEAKSRKRMRKKHRWQRRFLESGNHTWRMVETAEPDQFAPFLEAFYAQKSARFNALGIEDIFSQDHTQAFIDALKRSNSQGKDLAPALHFYGLEVDGRLIATYGGGSQNGCFSAYFNSFDEDYLPRLSAGEMLLGEMIRHRCELGDRFLDLGMGDERYKHLWCDIRINYFTYTKSRTFKGQLAAMGATIVADVKRTIRSNETLWASYKKLRKAKKLVA</sequence>
<evidence type="ECO:0000313" key="3">
    <source>
        <dbReference type="Proteomes" id="UP000219439"/>
    </source>
</evidence>
<dbReference type="AlphaFoldDB" id="A0A285NI89"/>
<dbReference type="Pfam" id="PF13480">
    <property type="entry name" value="Acetyltransf_6"/>
    <property type="match status" value="1"/>
</dbReference>
<proteinExistence type="predicted"/>
<reference evidence="2 3" key="1">
    <citation type="submission" date="2017-09" db="EMBL/GenBank/DDBJ databases">
        <authorList>
            <person name="Ehlers B."/>
            <person name="Leendertz F.H."/>
        </authorList>
    </citation>
    <scope>NUCLEOTIDE SEQUENCE [LARGE SCALE GENOMIC DNA]</scope>
    <source>
        <strain evidence="2 3">DSM 18289</strain>
    </source>
</reference>
<dbReference type="InterPro" id="IPR016181">
    <property type="entry name" value="Acyl_CoA_acyltransferase"/>
</dbReference>